<dbReference type="EMBL" id="JAUSQL010000001">
    <property type="protein sequence ID" value="MDP9833456.1"/>
    <property type="molecule type" value="Genomic_DNA"/>
</dbReference>
<reference evidence="1 2" key="1">
    <citation type="submission" date="2023-07" db="EMBL/GenBank/DDBJ databases">
        <title>Sequencing the genomes of 1000 actinobacteria strains.</title>
        <authorList>
            <person name="Klenk H.-P."/>
        </authorList>
    </citation>
    <scope>NUCLEOTIDE SEQUENCE [LARGE SCALE GENOMIC DNA]</scope>
    <source>
        <strain evidence="1 2">DSM 19515</strain>
    </source>
</reference>
<sequence>MIAHLRLFAAAADAAGAEAVSVEVARGATVEELVASVHGAVAPADPERLERVLGLCSFLVNGKHAERTAILPDDPRVDVLPPFAGG</sequence>
<accession>A0ABT9PL52</accession>
<gene>
    <name evidence="1" type="ORF">J2S45_002135</name>
</gene>
<dbReference type="SUPFAM" id="SSF54285">
    <property type="entry name" value="MoaD/ThiS"/>
    <property type="match status" value="1"/>
</dbReference>
<dbReference type="Gene3D" id="3.10.20.30">
    <property type="match status" value="1"/>
</dbReference>
<organism evidence="1 2">
    <name type="scientific">Trueperella abortisuis</name>
    <dbReference type="NCBI Taxonomy" id="445930"/>
    <lineage>
        <taxon>Bacteria</taxon>
        <taxon>Bacillati</taxon>
        <taxon>Actinomycetota</taxon>
        <taxon>Actinomycetes</taxon>
        <taxon>Actinomycetales</taxon>
        <taxon>Actinomycetaceae</taxon>
        <taxon>Trueperella</taxon>
    </lineage>
</organism>
<dbReference type="InterPro" id="IPR016155">
    <property type="entry name" value="Mopterin_synth/thiamin_S_b"/>
</dbReference>
<keyword evidence="2" id="KW-1185">Reference proteome</keyword>
<proteinExistence type="predicted"/>
<evidence type="ECO:0000313" key="2">
    <source>
        <dbReference type="Proteomes" id="UP001230145"/>
    </source>
</evidence>
<dbReference type="Pfam" id="PF02597">
    <property type="entry name" value="ThiS"/>
    <property type="match status" value="1"/>
</dbReference>
<dbReference type="InterPro" id="IPR003749">
    <property type="entry name" value="ThiS/MoaD-like"/>
</dbReference>
<protein>
    <submittedName>
        <fullName evidence="1">Molybdopterin converting factor small subunit</fullName>
    </submittedName>
</protein>
<dbReference type="RefSeq" id="WP_307635400.1">
    <property type="nucleotide sequence ID" value="NZ_JAUSQL010000001.1"/>
</dbReference>
<dbReference type="Proteomes" id="UP001230145">
    <property type="component" value="Unassembled WGS sequence"/>
</dbReference>
<comment type="caution">
    <text evidence="1">The sequence shown here is derived from an EMBL/GenBank/DDBJ whole genome shotgun (WGS) entry which is preliminary data.</text>
</comment>
<dbReference type="InterPro" id="IPR012675">
    <property type="entry name" value="Beta-grasp_dom_sf"/>
</dbReference>
<name>A0ABT9PL52_9ACTO</name>
<evidence type="ECO:0000313" key="1">
    <source>
        <dbReference type="EMBL" id="MDP9833456.1"/>
    </source>
</evidence>